<reference evidence="1" key="1">
    <citation type="submission" date="2018-05" db="EMBL/GenBank/DDBJ databases">
        <authorList>
            <person name="Lanie J.A."/>
            <person name="Ng W.-L."/>
            <person name="Kazmierczak K.M."/>
            <person name="Andrzejewski T.M."/>
            <person name="Davidsen T.M."/>
            <person name="Wayne K.J."/>
            <person name="Tettelin H."/>
            <person name="Glass J.I."/>
            <person name="Rusch D."/>
            <person name="Podicherti R."/>
            <person name="Tsui H.-C.T."/>
            <person name="Winkler M.E."/>
        </authorList>
    </citation>
    <scope>NUCLEOTIDE SEQUENCE</scope>
</reference>
<dbReference type="AlphaFoldDB" id="A0A381NR19"/>
<protein>
    <submittedName>
        <fullName evidence="1">Uncharacterized protein</fullName>
    </submittedName>
</protein>
<sequence>MDDGVAAPLKNRFGSWVGSPFPIAPLFLLASCGGDVTGPIDPGSDPNFTIVAHSDQGFTETNRKVEVFGVPIYAYATVEDVKLLHAANIMAQYLDNNEDGIVDNSTLLSALISNNAALYMWKQERQAGSINAQDLGADESIPAWHTNGHTGRFDAALEEIWHVITHSGFANAYPTALSEEAGTSLANAMDIARGGHFQSIPSPYPGGAWYTYDDQTCDYGCMAGEYIYWAMTSVLGAQENRAGEIQQEWKLNTEAKVRQTDTAVYELLTDPEYVFPTALPDGTYRR</sequence>
<name>A0A381NR19_9ZZZZ</name>
<dbReference type="EMBL" id="UINC01000510">
    <property type="protein sequence ID" value="SUZ56564.1"/>
    <property type="molecule type" value="Genomic_DNA"/>
</dbReference>
<organism evidence="1">
    <name type="scientific">marine metagenome</name>
    <dbReference type="NCBI Taxonomy" id="408172"/>
    <lineage>
        <taxon>unclassified sequences</taxon>
        <taxon>metagenomes</taxon>
        <taxon>ecological metagenomes</taxon>
    </lineage>
</organism>
<evidence type="ECO:0000313" key="1">
    <source>
        <dbReference type="EMBL" id="SUZ56564.1"/>
    </source>
</evidence>
<proteinExistence type="predicted"/>
<accession>A0A381NR19</accession>
<gene>
    <name evidence="1" type="ORF">METZ01_LOCUS9418</name>
</gene>